<reference evidence="4 5" key="1">
    <citation type="submission" date="2023-01" db="EMBL/GenBank/DDBJ databases">
        <title>Analysis of 21 Apiospora genomes using comparative genomics revels a genus with tremendous synthesis potential of carbohydrate active enzymes and secondary metabolites.</title>
        <authorList>
            <person name="Sorensen T."/>
        </authorList>
    </citation>
    <scope>NUCLEOTIDE SEQUENCE [LARGE SCALE GENOMIC DNA]</scope>
    <source>
        <strain evidence="4 5">CBS 83171</strain>
    </source>
</reference>
<sequence length="377" mass="40705">MRPLYYYQTSVVCIIPLLFCNIFPLAAADSNSNSNSNSNKSQSKRGLAYQNGAHKADNRLLLSPESPVAWYYTWSLWPAPEAANDTAAVEFLPLVHSTDDVANDDFGKQLDGLPASSTHLLTFNEPDGDTGSGGSAIEPEDAAKSYIDRIAPLRSSGNDGRTWNISHPSVTGSPRGLDWLRRFNESCWDLDREKGCPADFVAVHWYGEFEGLKGWLDTLHDFYGHTPSSSSEREKSPKFWITEMALPQQDDEATLRMMNQTLPYLDGLDYVGGYAWFGAFRKGEKANGWTGDAVSLFDDEGGLTELGSLYLSSGHGGNGNGDGNGNGNGQDGSGGFEPGKKGPPGDDDDEGGAASMYSASRWFAVVVGLVAAGLVAW</sequence>
<feature type="signal peptide" evidence="2">
    <location>
        <begin position="1"/>
        <end position="28"/>
    </location>
</feature>
<comment type="caution">
    <text evidence="4">The sequence shown here is derived from an EMBL/GenBank/DDBJ whole genome shotgun (WGS) entry which is preliminary data.</text>
</comment>
<evidence type="ECO:0000259" key="3">
    <source>
        <dbReference type="Pfam" id="PF11790"/>
    </source>
</evidence>
<gene>
    <name evidence="4" type="ORF">PG996_014813</name>
</gene>
<dbReference type="EMBL" id="JAQQWM010000009">
    <property type="protein sequence ID" value="KAK8046749.1"/>
    <property type="molecule type" value="Genomic_DNA"/>
</dbReference>
<feature type="compositionally biased region" description="Gly residues" evidence="1">
    <location>
        <begin position="314"/>
        <end position="337"/>
    </location>
</feature>
<organism evidence="4 5">
    <name type="scientific">Apiospora saccharicola</name>
    <dbReference type="NCBI Taxonomy" id="335842"/>
    <lineage>
        <taxon>Eukaryota</taxon>
        <taxon>Fungi</taxon>
        <taxon>Dikarya</taxon>
        <taxon>Ascomycota</taxon>
        <taxon>Pezizomycotina</taxon>
        <taxon>Sordariomycetes</taxon>
        <taxon>Xylariomycetidae</taxon>
        <taxon>Amphisphaeriales</taxon>
        <taxon>Apiosporaceae</taxon>
        <taxon>Apiospora</taxon>
    </lineage>
</organism>
<evidence type="ECO:0000313" key="4">
    <source>
        <dbReference type="EMBL" id="KAK8046749.1"/>
    </source>
</evidence>
<dbReference type="PANTHER" id="PTHR34154:SF3">
    <property type="entry name" value="ALKALI-SENSITIVE LINKAGE PROTEIN 1"/>
    <property type="match status" value="1"/>
</dbReference>
<dbReference type="PANTHER" id="PTHR34154">
    <property type="entry name" value="ALKALI-SENSITIVE LINKAGE PROTEIN 1"/>
    <property type="match status" value="1"/>
</dbReference>
<dbReference type="InterPro" id="IPR024655">
    <property type="entry name" value="Asl1_glyco_hydro_catalytic"/>
</dbReference>
<accession>A0ABR1TJE5</accession>
<keyword evidence="5" id="KW-1185">Reference proteome</keyword>
<keyword evidence="2" id="KW-0732">Signal</keyword>
<dbReference type="InterPro" id="IPR053183">
    <property type="entry name" value="ASL1"/>
</dbReference>
<feature type="chain" id="PRO_5046576564" description="Asl1-like glycosyl hydrolase catalytic domain-containing protein" evidence="2">
    <location>
        <begin position="29"/>
        <end position="377"/>
    </location>
</feature>
<feature type="domain" description="Asl1-like glycosyl hydrolase catalytic" evidence="3">
    <location>
        <begin position="46"/>
        <end position="310"/>
    </location>
</feature>
<dbReference type="SUPFAM" id="SSF51445">
    <property type="entry name" value="(Trans)glycosidases"/>
    <property type="match status" value="1"/>
</dbReference>
<dbReference type="Gene3D" id="3.20.20.80">
    <property type="entry name" value="Glycosidases"/>
    <property type="match status" value="1"/>
</dbReference>
<evidence type="ECO:0000256" key="2">
    <source>
        <dbReference type="SAM" id="SignalP"/>
    </source>
</evidence>
<feature type="region of interest" description="Disordered" evidence="1">
    <location>
        <begin position="314"/>
        <end position="353"/>
    </location>
</feature>
<name>A0ABR1TJE5_9PEZI</name>
<dbReference type="Pfam" id="PF11790">
    <property type="entry name" value="Glyco_hydro_cc"/>
    <property type="match status" value="1"/>
</dbReference>
<protein>
    <recommendedName>
        <fullName evidence="3">Asl1-like glycosyl hydrolase catalytic domain-containing protein</fullName>
    </recommendedName>
</protein>
<evidence type="ECO:0000313" key="5">
    <source>
        <dbReference type="Proteomes" id="UP001446871"/>
    </source>
</evidence>
<evidence type="ECO:0000256" key="1">
    <source>
        <dbReference type="SAM" id="MobiDB-lite"/>
    </source>
</evidence>
<proteinExistence type="predicted"/>
<dbReference type="InterPro" id="IPR017853">
    <property type="entry name" value="GH"/>
</dbReference>
<dbReference type="Proteomes" id="UP001446871">
    <property type="component" value="Unassembled WGS sequence"/>
</dbReference>